<feature type="active site" description="O-(3'-phospho-DNA)-tyrosine intermediate" evidence="9">
    <location>
        <position position="292"/>
    </location>
</feature>
<feature type="active site" evidence="9">
    <location>
        <position position="260"/>
    </location>
</feature>
<gene>
    <name evidence="9" type="primary">xerC</name>
    <name evidence="12" type="ORF">PZ740_02310</name>
</gene>
<dbReference type="Gene3D" id="1.10.443.10">
    <property type="entry name" value="Intergrase catalytic core"/>
    <property type="match status" value="1"/>
</dbReference>
<dbReference type="SUPFAM" id="SSF47823">
    <property type="entry name" value="lambda integrase-like, N-terminal domain"/>
    <property type="match status" value="1"/>
</dbReference>
<keyword evidence="5 9" id="KW-0229">DNA integration</keyword>
<dbReference type="EMBL" id="JARGEQ010000016">
    <property type="protein sequence ID" value="MDF1585214.1"/>
    <property type="molecule type" value="Genomic_DNA"/>
</dbReference>
<sequence length="311" mass="33674">MLAYATADLAALAREWLAWIGEERRLAARTRLAYAQDLDGFITFLAGHLGGGVSSEALVALAPSDFRAWLAWRHGRGLARSSTARAMAAVRDFYRFLDRRHGIHNPALKAIRSAPYRRPLPRPLSAGQAVELAAAAGETAREPWIARRDEAVLLLLYGGGLRIGEALGLLRRDVGPRPRELQVLRVRGKGDRERLVPVLPVVAAGIDAYLAACPNPPAADGPLFIGVRGKALQPAVIQGLVRRLRAALGLPETATPHALRHSFATHLLAGGADLRAIQELLGHQSLSTTQRYTAVDSERLLALYARAHPRA</sequence>
<dbReference type="PANTHER" id="PTHR30349:SF90">
    <property type="entry name" value="TYROSINE RECOMBINASE XERD"/>
    <property type="match status" value="1"/>
</dbReference>
<accession>A0AAP3V017</accession>
<evidence type="ECO:0000256" key="5">
    <source>
        <dbReference type="ARBA" id="ARBA00022908"/>
    </source>
</evidence>
<comment type="similarity">
    <text evidence="9">Belongs to the 'phage' integrase family. XerC subfamily.</text>
</comment>
<dbReference type="GO" id="GO:0051301">
    <property type="term" value="P:cell division"/>
    <property type="evidence" value="ECO:0007669"/>
    <property type="project" value="UniProtKB-KW"/>
</dbReference>
<feature type="active site" evidence="9">
    <location>
        <position position="189"/>
    </location>
</feature>
<protein>
    <recommendedName>
        <fullName evidence="9">Tyrosine recombinase XerC</fullName>
    </recommendedName>
</protein>
<keyword evidence="8 9" id="KW-0131">Cell cycle</keyword>
<evidence type="ECO:0000259" key="10">
    <source>
        <dbReference type="PROSITE" id="PS51898"/>
    </source>
</evidence>
<dbReference type="Pfam" id="PF02899">
    <property type="entry name" value="Phage_int_SAM_1"/>
    <property type="match status" value="1"/>
</dbReference>
<feature type="active site" evidence="9">
    <location>
        <position position="162"/>
    </location>
</feature>
<evidence type="ECO:0000256" key="1">
    <source>
        <dbReference type="ARBA" id="ARBA00004496"/>
    </source>
</evidence>
<dbReference type="InterPro" id="IPR023009">
    <property type="entry name" value="Tyrosine_recombinase_XerC/XerD"/>
</dbReference>
<dbReference type="GO" id="GO:0005737">
    <property type="term" value="C:cytoplasm"/>
    <property type="evidence" value="ECO:0007669"/>
    <property type="project" value="UniProtKB-SubCell"/>
</dbReference>
<comment type="function">
    <text evidence="9">Site-specific tyrosine recombinase, which acts by catalyzing the cutting and rejoining of the recombining DNA molecules. The XerC-XerD complex is essential to convert dimers of the bacterial chromosome into monomers to permit their segregation at cell division. It also contributes to the segregational stability of plasmids.</text>
</comment>
<keyword evidence="6 9" id="KW-0238">DNA-binding</keyword>
<dbReference type="PROSITE" id="PS51898">
    <property type="entry name" value="TYR_RECOMBINASE"/>
    <property type="match status" value="1"/>
</dbReference>
<evidence type="ECO:0000256" key="6">
    <source>
        <dbReference type="ARBA" id="ARBA00023125"/>
    </source>
</evidence>
<dbReference type="PROSITE" id="PS51900">
    <property type="entry name" value="CB"/>
    <property type="match status" value="1"/>
</dbReference>
<dbReference type="RefSeq" id="WP_327787628.1">
    <property type="nucleotide sequence ID" value="NZ_JARGEQ010000016.1"/>
</dbReference>
<comment type="subunit">
    <text evidence="9">Forms a cyclic heterotetrameric complex composed of two molecules of XerC and two molecules of XerD.</text>
</comment>
<dbReference type="InterPro" id="IPR050090">
    <property type="entry name" value="Tyrosine_recombinase_XerCD"/>
</dbReference>
<name>A0AAP3V017_9PROT</name>
<dbReference type="GO" id="GO:0007059">
    <property type="term" value="P:chromosome segregation"/>
    <property type="evidence" value="ECO:0007669"/>
    <property type="project" value="UniProtKB-UniRule"/>
</dbReference>
<dbReference type="InterPro" id="IPR011010">
    <property type="entry name" value="DNA_brk_join_enz"/>
</dbReference>
<keyword evidence="2 9" id="KW-0963">Cytoplasm</keyword>
<keyword evidence="13" id="KW-1185">Reference proteome</keyword>
<reference evidence="12 13" key="1">
    <citation type="submission" date="2023-03" db="EMBL/GenBank/DDBJ databases">
        <title>YIM 152171 draft genome.</title>
        <authorList>
            <person name="Yang Z."/>
        </authorList>
    </citation>
    <scope>NUCLEOTIDE SEQUENCE [LARGE SCALE GENOMIC DNA]</scope>
    <source>
        <strain evidence="12 13">YIM 152171</strain>
    </source>
</reference>
<dbReference type="Proteomes" id="UP001301140">
    <property type="component" value="Unassembled WGS sequence"/>
</dbReference>
<evidence type="ECO:0000256" key="8">
    <source>
        <dbReference type="ARBA" id="ARBA00023306"/>
    </source>
</evidence>
<dbReference type="Pfam" id="PF00589">
    <property type="entry name" value="Phage_integrase"/>
    <property type="match status" value="1"/>
</dbReference>
<dbReference type="InterPro" id="IPR004107">
    <property type="entry name" value="Integrase_SAM-like_N"/>
</dbReference>
<dbReference type="InterPro" id="IPR013762">
    <property type="entry name" value="Integrase-like_cat_sf"/>
</dbReference>
<dbReference type="GO" id="GO:0006313">
    <property type="term" value="P:DNA transposition"/>
    <property type="evidence" value="ECO:0007669"/>
    <property type="project" value="UniProtKB-UniRule"/>
</dbReference>
<feature type="active site" evidence="9">
    <location>
        <position position="283"/>
    </location>
</feature>
<keyword evidence="7 9" id="KW-0233">DNA recombination</keyword>
<dbReference type="PANTHER" id="PTHR30349">
    <property type="entry name" value="PHAGE INTEGRASE-RELATED"/>
    <property type="match status" value="1"/>
</dbReference>
<keyword evidence="4 9" id="KW-0159">Chromosome partition</keyword>
<evidence type="ECO:0000256" key="4">
    <source>
        <dbReference type="ARBA" id="ARBA00022829"/>
    </source>
</evidence>
<dbReference type="Gene3D" id="1.10.150.130">
    <property type="match status" value="1"/>
</dbReference>
<dbReference type="HAMAP" id="MF_01808">
    <property type="entry name" value="Recomb_XerC_XerD"/>
    <property type="match status" value="1"/>
</dbReference>
<evidence type="ECO:0000313" key="12">
    <source>
        <dbReference type="EMBL" id="MDF1585214.1"/>
    </source>
</evidence>
<evidence type="ECO:0000256" key="9">
    <source>
        <dbReference type="HAMAP-Rule" id="MF_01808"/>
    </source>
</evidence>
<proteinExistence type="inferred from homology"/>
<dbReference type="GO" id="GO:0009037">
    <property type="term" value="F:tyrosine-based site-specific recombinase activity"/>
    <property type="evidence" value="ECO:0007669"/>
    <property type="project" value="UniProtKB-UniRule"/>
</dbReference>
<evidence type="ECO:0000256" key="3">
    <source>
        <dbReference type="ARBA" id="ARBA00022618"/>
    </source>
</evidence>
<dbReference type="GO" id="GO:0003677">
    <property type="term" value="F:DNA binding"/>
    <property type="evidence" value="ECO:0007669"/>
    <property type="project" value="UniProtKB-UniRule"/>
</dbReference>
<dbReference type="InterPro" id="IPR002104">
    <property type="entry name" value="Integrase_catalytic"/>
</dbReference>
<feature type="domain" description="Core-binding (CB)" evidence="11">
    <location>
        <begin position="7"/>
        <end position="98"/>
    </location>
</feature>
<organism evidence="12 13">
    <name type="scientific">Marinimicrococcus flavescens</name>
    <dbReference type="NCBI Taxonomy" id="3031815"/>
    <lineage>
        <taxon>Bacteria</taxon>
        <taxon>Pseudomonadati</taxon>
        <taxon>Pseudomonadota</taxon>
        <taxon>Alphaproteobacteria</taxon>
        <taxon>Geminicoccales</taxon>
        <taxon>Geminicoccaceae</taxon>
        <taxon>Marinimicrococcus</taxon>
    </lineage>
</organism>
<feature type="domain" description="Tyr recombinase" evidence="10">
    <location>
        <begin position="119"/>
        <end position="305"/>
    </location>
</feature>
<evidence type="ECO:0000256" key="7">
    <source>
        <dbReference type="ARBA" id="ARBA00023172"/>
    </source>
</evidence>
<dbReference type="AlphaFoldDB" id="A0AAP3V017"/>
<evidence type="ECO:0000259" key="11">
    <source>
        <dbReference type="PROSITE" id="PS51900"/>
    </source>
</evidence>
<dbReference type="SUPFAM" id="SSF56349">
    <property type="entry name" value="DNA breaking-rejoining enzymes"/>
    <property type="match status" value="1"/>
</dbReference>
<comment type="subcellular location">
    <subcellularLocation>
        <location evidence="1 9">Cytoplasm</location>
    </subcellularLocation>
</comment>
<dbReference type="InterPro" id="IPR044068">
    <property type="entry name" value="CB"/>
</dbReference>
<dbReference type="InterPro" id="IPR010998">
    <property type="entry name" value="Integrase_recombinase_N"/>
</dbReference>
<feature type="active site" evidence="9">
    <location>
        <position position="257"/>
    </location>
</feature>
<evidence type="ECO:0000256" key="2">
    <source>
        <dbReference type="ARBA" id="ARBA00022490"/>
    </source>
</evidence>
<comment type="caution">
    <text evidence="12">The sequence shown here is derived from an EMBL/GenBank/DDBJ whole genome shotgun (WGS) entry which is preliminary data.</text>
</comment>
<evidence type="ECO:0000313" key="13">
    <source>
        <dbReference type="Proteomes" id="UP001301140"/>
    </source>
</evidence>
<keyword evidence="3 9" id="KW-0132">Cell division</keyword>